<dbReference type="GeneID" id="105739568"/>
<feature type="transmembrane region" description="Helical" evidence="4">
    <location>
        <begin position="109"/>
        <end position="128"/>
    </location>
</feature>
<feature type="region of interest" description="Disordered" evidence="3">
    <location>
        <begin position="79"/>
        <end position="106"/>
    </location>
</feature>
<reference evidence="5" key="3">
    <citation type="submission" date="2025-09" db="UniProtKB">
        <authorList>
            <consortium name="Ensembl"/>
        </authorList>
    </citation>
    <scope>IDENTIFICATION</scope>
</reference>
<sequence>MGAESLTLQVRICCEQKAEEHSSGCGQFSFDGQIFLLFDSENGTQTTVHPGARKMKEKCENHKNVTKSFHCISITPCTGRPDESLKGTDSPLEPSARAPPTMSSGTTQLRATATTLILCCLLIIIPWFNLAGI</sequence>
<evidence type="ECO:0000256" key="2">
    <source>
        <dbReference type="ARBA" id="ARBA00023180"/>
    </source>
</evidence>
<evidence type="ECO:0008006" key="7">
    <source>
        <dbReference type="Google" id="ProtNLM"/>
    </source>
</evidence>
<reference evidence="5" key="2">
    <citation type="submission" date="2025-08" db="UniProtKB">
        <authorList>
            <consortium name="Ensembl"/>
        </authorList>
    </citation>
    <scope>IDENTIFICATION</scope>
</reference>
<dbReference type="GeneTree" id="ENSGT01050000248354"/>
<dbReference type="KEGG" id="nle:105739568"/>
<dbReference type="GO" id="GO:0002476">
    <property type="term" value="P:antigen processing and presentation of endogenous peptide antigen via MHC class Ib"/>
    <property type="evidence" value="ECO:0007669"/>
    <property type="project" value="TreeGrafter"/>
</dbReference>
<dbReference type="Gene3D" id="3.30.500.10">
    <property type="entry name" value="MHC class I-like antigen recognition-like"/>
    <property type="match status" value="1"/>
</dbReference>
<protein>
    <recommendedName>
        <fullName evidence="7">MHC class I-like antigen recognition-like domain-containing protein</fullName>
    </recommendedName>
</protein>
<dbReference type="InterPro" id="IPR037055">
    <property type="entry name" value="MHC_I-like_Ag-recog_sf"/>
</dbReference>
<dbReference type="GO" id="GO:0006955">
    <property type="term" value="P:immune response"/>
    <property type="evidence" value="ECO:0007669"/>
    <property type="project" value="TreeGrafter"/>
</dbReference>
<evidence type="ECO:0000313" key="5">
    <source>
        <dbReference type="Ensembl" id="ENSNLEP00000037883.1"/>
    </source>
</evidence>
<dbReference type="Ensembl" id="ENSNLET00000045552.1">
    <property type="protein sequence ID" value="ENSNLEP00000037883.1"/>
    <property type="gene ID" value="ENSNLEG00000030972.1"/>
</dbReference>
<dbReference type="InterPro" id="IPR011162">
    <property type="entry name" value="MHC_I/II-like_Ag-recog"/>
</dbReference>
<dbReference type="STRING" id="61853.ENSNLEP00000037883"/>
<gene>
    <name evidence="5" type="primary">LOC105739568</name>
</gene>
<dbReference type="EMBL" id="ADFV01166536">
    <property type="status" value="NOT_ANNOTATED_CDS"/>
    <property type="molecule type" value="Genomic_DNA"/>
</dbReference>
<dbReference type="Proteomes" id="UP000001073">
    <property type="component" value="Chromosome 3"/>
</dbReference>
<keyword evidence="2" id="KW-0325">Glycoprotein</keyword>
<evidence type="ECO:0000256" key="3">
    <source>
        <dbReference type="SAM" id="MobiDB-lite"/>
    </source>
</evidence>
<dbReference type="GO" id="GO:0005615">
    <property type="term" value="C:extracellular space"/>
    <property type="evidence" value="ECO:0007669"/>
    <property type="project" value="TreeGrafter"/>
</dbReference>
<dbReference type="SUPFAM" id="SSF54452">
    <property type="entry name" value="MHC antigen-recognition domain"/>
    <property type="match status" value="1"/>
</dbReference>
<keyword evidence="4" id="KW-0472">Membrane</keyword>
<keyword evidence="4" id="KW-1133">Transmembrane helix</keyword>
<dbReference type="InterPro" id="IPR050208">
    <property type="entry name" value="MHC_class-I_related"/>
</dbReference>
<keyword evidence="4" id="KW-0812">Transmembrane</keyword>
<dbReference type="OrthoDB" id="9836934at2759"/>
<reference evidence="5 6" key="1">
    <citation type="submission" date="2012-10" db="EMBL/GenBank/DDBJ databases">
        <authorList>
            <consortium name="Gibbon Genome Sequencing Consortium"/>
        </authorList>
    </citation>
    <scope>NUCLEOTIDE SEQUENCE [LARGE SCALE GENOMIC DNA]</scope>
</reference>
<proteinExistence type="predicted"/>
<accession>A0A2I3H2K4</accession>
<organism evidence="5 6">
    <name type="scientific">Nomascus leucogenys</name>
    <name type="common">Northern white-cheeked gibbon</name>
    <name type="synonym">Hylobates leucogenys</name>
    <dbReference type="NCBI Taxonomy" id="61853"/>
    <lineage>
        <taxon>Eukaryota</taxon>
        <taxon>Metazoa</taxon>
        <taxon>Chordata</taxon>
        <taxon>Craniata</taxon>
        <taxon>Vertebrata</taxon>
        <taxon>Euteleostomi</taxon>
        <taxon>Mammalia</taxon>
        <taxon>Eutheria</taxon>
        <taxon>Euarchontoglires</taxon>
        <taxon>Primates</taxon>
        <taxon>Haplorrhini</taxon>
        <taxon>Catarrhini</taxon>
        <taxon>Hylobatidae</taxon>
        <taxon>Nomascus</taxon>
    </lineage>
</organism>
<evidence type="ECO:0000313" key="6">
    <source>
        <dbReference type="Proteomes" id="UP000001073"/>
    </source>
</evidence>
<dbReference type="AlphaFoldDB" id="A0A2I3H2K4"/>
<dbReference type="InParanoid" id="A0A2I3H2K4"/>
<keyword evidence="6" id="KW-1185">Reference proteome</keyword>
<dbReference type="GO" id="GO:0001916">
    <property type="term" value="P:positive regulation of T cell mediated cytotoxicity"/>
    <property type="evidence" value="ECO:0007669"/>
    <property type="project" value="TreeGrafter"/>
</dbReference>
<dbReference type="PANTHER" id="PTHR16675:SF232">
    <property type="entry name" value="UL-16 BINDING PROTEIN 5"/>
    <property type="match status" value="1"/>
</dbReference>
<dbReference type="PANTHER" id="PTHR16675">
    <property type="entry name" value="MHC CLASS I-RELATED"/>
    <property type="match status" value="1"/>
</dbReference>
<dbReference type="GO" id="GO:0009897">
    <property type="term" value="C:external side of plasma membrane"/>
    <property type="evidence" value="ECO:0007669"/>
    <property type="project" value="TreeGrafter"/>
</dbReference>
<dbReference type="GO" id="GO:0002486">
    <property type="term" value="P:antigen processing and presentation of endogenous peptide antigen via MHC class I via ER pathway, TAP-independent"/>
    <property type="evidence" value="ECO:0007669"/>
    <property type="project" value="TreeGrafter"/>
</dbReference>
<keyword evidence="1" id="KW-0732">Signal</keyword>
<evidence type="ECO:0000256" key="4">
    <source>
        <dbReference type="SAM" id="Phobius"/>
    </source>
</evidence>
<name>A0A2I3H2K4_NOMLE</name>
<evidence type="ECO:0000256" key="1">
    <source>
        <dbReference type="ARBA" id="ARBA00022729"/>
    </source>
</evidence>